<dbReference type="OrthoDB" id="431610at2759"/>
<feature type="transmembrane region" description="Helical" evidence="1">
    <location>
        <begin position="6"/>
        <end position="24"/>
    </location>
</feature>
<evidence type="ECO:0000256" key="1">
    <source>
        <dbReference type="SAM" id="Phobius"/>
    </source>
</evidence>
<feature type="transmembrane region" description="Helical" evidence="1">
    <location>
        <begin position="90"/>
        <end position="108"/>
    </location>
</feature>
<name>A0A812J634_9DINO</name>
<keyword evidence="1" id="KW-0472">Membrane</keyword>
<dbReference type="AlphaFoldDB" id="A0A812J634"/>
<dbReference type="Proteomes" id="UP000604046">
    <property type="component" value="Unassembled WGS sequence"/>
</dbReference>
<keyword evidence="1" id="KW-1133">Transmembrane helix</keyword>
<feature type="transmembrane region" description="Helical" evidence="1">
    <location>
        <begin position="155"/>
        <end position="176"/>
    </location>
</feature>
<gene>
    <name evidence="2" type="primary">PDF1A</name>
    <name evidence="2" type="ORF">SNAT2548_LOCUS5643</name>
</gene>
<keyword evidence="1" id="KW-0812">Transmembrane</keyword>
<feature type="transmembrane region" description="Helical" evidence="1">
    <location>
        <begin position="483"/>
        <end position="502"/>
    </location>
</feature>
<proteinExistence type="predicted"/>
<keyword evidence="3" id="KW-1185">Reference proteome</keyword>
<comment type="caution">
    <text evidence="2">The sequence shown here is derived from an EMBL/GenBank/DDBJ whole genome shotgun (WGS) entry which is preliminary data.</text>
</comment>
<feature type="transmembrane region" description="Helical" evidence="1">
    <location>
        <begin position="58"/>
        <end position="78"/>
    </location>
</feature>
<sequence>MVAHKTALQVACWVTIWAGIAVYYRRSKLTDMGFSAATILCNVLFQVGSDMGSTIKNVYFGLIGQLIAWLVYWVFIGFYPEGYDGKHHSVWWAAMSVIFLFTFGLIFLKINETVRFWALISFTGGFAMNMVKPGIENEHNTGGFKFDYRGTAENGIVLFVVAGVLSMMVFAIPPVLSLDRGQKRVVIVLKKLKQNVQDLNKYYARDTAGLEIVSIKEDFVLLRKELEEAEAYGAASWYESLGTSSRRELTTKLTALIRDLIDTAAPLFQIVAEEDFGQSHSAIIRHVRVPMNNVVDSTLRMVEMLIEACEDGAVSKSEKAKLKAEIDEMPELVATLQQQLKMATVERGARKIEEEVLGEHYVVLTVCYLAQLVHDQSVFFLDYERSGGLLDECTDSLSSLFKYDKGDLRWAMRSTLCLLTNFMIGWKGWCDELAMQEFIETPTGLKEEPVCFITKYTAGLANINVILMSRYSAGTLQAALERVAAVVFASVVGQIGYVALGWCNDEARILTVVAVFFVTWGFMYFSYDGNPDSQAIAQRLAAISVSSLMADCSNESGTASTYSDSYHSFSEIILGVLVMTLFDTLFGEEPAASQARDSARQAVLAFKKVFVEYFNSEINEKELPAEIAAVQSELAEAKSFTNFAVMEPRFWRPTFNKTLYETVLMSYETFCAELLKMNKVLDDDKNLLVDQLPCYHALKTRMYSVLNETTNFVLKTISRDQEGLHDLAVKKKLTEPMVLGMLVDVRLSDMCVSAEEQQIFCVGPDVLACFVWFVFLIRQQLVCNVYISGVSSCHDL</sequence>
<evidence type="ECO:0000313" key="2">
    <source>
        <dbReference type="EMBL" id="CAE7197820.1"/>
    </source>
</evidence>
<organism evidence="2 3">
    <name type="scientific">Symbiodinium natans</name>
    <dbReference type="NCBI Taxonomy" id="878477"/>
    <lineage>
        <taxon>Eukaryota</taxon>
        <taxon>Sar</taxon>
        <taxon>Alveolata</taxon>
        <taxon>Dinophyceae</taxon>
        <taxon>Suessiales</taxon>
        <taxon>Symbiodiniaceae</taxon>
        <taxon>Symbiodinium</taxon>
    </lineage>
</organism>
<reference evidence="2" key="1">
    <citation type="submission" date="2021-02" db="EMBL/GenBank/DDBJ databases">
        <authorList>
            <person name="Dougan E. K."/>
            <person name="Rhodes N."/>
            <person name="Thang M."/>
            <person name="Chan C."/>
        </authorList>
    </citation>
    <scope>NUCLEOTIDE SEQUENCE</scope>
</reference>
<evidence type="ECO:0000313" key="3">
    <source>
        <dbReference type="Proteomes" id="UP000604046"/>
    </source>
</evidence>
<feature type="transmembrane region" description="Helical" evidence="1">
    <location>
        <begin position="509"/>
        <end position="527"/>
    </location>
</feature>
<dbReference type="EMBL" id="CAJNDS010000363">
    <property type="protein sequence ID" value="CAE7197820.1"/>
    <property type="molecule type" value="Genomic_DNA"/>
</dbReference>
<accession>A0A812J634</accession>
<protein>
    <submittedName>
        <fullName evidence="2">PDF1A protein</fullName>
    </submittedName>
</protein>